<protein>
    <submittedName>
        <fullName evidence="2">Uncharacterized protein</fullName>
    </submittedName>
</protein>
<evidence type="ECO:0000313" key="2">
    <source>
        <dbReference type="EMBL" id="KAJ1350355.1"/>
    </source>
</evidence>
<evidence type="ECO:0000256" key="1">
    <source>
        <dbReference type="SAM" id="MobiDB-lite"/>
    </source>
</evidence>
<evidence type="ECO:0000313" key="3">
    <source>
        <dbReference type="Proteomes" id="UP001196413"/>
    </source>
</evidence>
<dbReference type="AlphaFoldDB" id="A0AAD5M1C6"/>
<name>A0AAD5M1C6_PARTN</name>
<proteinExistence type="predicted"/>
<feature type="region of interest" description="Disordered" evidence="1">
    <location>
        <begin position="1"/>
        <end position="22"/>
    </location>
</feature>
<sequence>MSRSPIKSPARKKMATTPNLVGSIRRSSSTLVQVDAPIPLLSSRQIVVTV</sequence>
<comment type="caution">
    <text evidence="2">The sequence shown here is derived from an EMBL/GenBank/DDBJ whole genome shotgun (WGS) entry which is preliminary data.</text>
</comment>
<gene>
    <name evidence="2" type="ORF">KIN20_006129</name>
</gene>
<organism evidence="2 3">
    <name type="scientific">Parelaphostrongylus tenuis</name>
    <name type="common">Meningeal worm</name>
    <dbReference type="NCBI Taxonomy" id="148309"/>
    <lineage>
        <taxon>Eukaryota</taxon>
        <taxon>Metazoa</taxon>
        <taxon>Ecdysozoa</taxon>
        <taxon>Nematoda</taxon>
        <taxon>Chromadorea</taxon>
        <taxon>Rhabditida</taxon>
        <taxon>Rhabditina</taxon>
        <taxon>Rhabditomorpha</taxon>
        <taxon>Strongyloidea</taxon>
        <taxon>Metastrongylidae</taxon>
        <taxon>Parelaphostrongylus</taxon>
    </lineage>
</organism>
<keyword evidence="3" id="KW-1185">Reference proteome</keyword>
<dbReference type="EMBL" id="JAHQIW010000843">
    <property type="protein sequence ID" value="KAJ1350355.1"/>
    <property type="molecule type" value="Genomic_DNA"/>
</dbReference>
<dbReference type="Proteomes" id="UP001196413">
    <property type="component" value="Unassembled WGS sequence"/>
</dbReference>
<reference evidence="2" key="1">
    <citation type="submission" date="2021-06" db="EMBL/GenBank/DDBJ databases">
        <title>Parelaphostrongylus tenuis whole genome reference sequence.</title>
        <authorList>
            <person name="Garwood T.J."/>
            <person name="Larsen P.A."/>
            <person name="Fountain-Jones N.M."/>
            <person name="Garbe J.R."/>
            <person name="Macchietto M.G."/>
            <person name="Kania S.A."/>
            <person name="Gerhold R.W."/>
            <person name="Richards J.E."/>
            <person name="Wolf T.M."/>
        </authorList>
    </citation>
    <scope>NUCLEOTIDE SEQUENCE</scope>
    <source>
        <strain evidence="2">MNPRO001-30</strain>
        <tissue evidence="2">Meninges</tissue>
    </source>
</reference>
<accession>A0AAD5M1C6</accession>